<keyword evidence="2" id="KW-0805">Transcription regulation</keyword>
<dbReference type="GO" id="GO:0003700">
    <property type="term" value="F:DNA-binding transcription factor activity"/>
    <property type="evidence" value="ECO:0007669"/>
    <property type="project" value="InterPro"/>
</dbReference>
<accession>A0A9D7AJ17</accession>
<dbReference type="EMBL" id="JADRCP010000002">
    <property type="protein sequence ID" value="MBK5176902.1"/>
    <property type="molecule type" value="Genomic_DNA"/>
</dbReference>
<dbReference type="Pfam" id="PF00126">
    <property type="entry name" value="HTH_1"/>
    <property type="match status" value="1"/>
</dbReference>
<dbReference type="Gene3D" id="1.10.10.10">
    <property type="entry name" value="Winged helix-like DNA-binding domain superfamily/Winged helix DNA-binding domain"/>
    <property type="match status" value="1"/>
</dbReference>
<dbReference type="InterPro" id="IPR036388">
    <property type="entry name" value="WH-like_DNA-bd_sf"/>
</dbReference>
<evidence type="ECO:0000313" key="8">
    <source>
        <dbReference type="Proteomes" id="UP000807542"/>
    </source>
</evidence>
<dbReference type="Pfam" id="PF03466">
    <property type="entry name" value="LysR_substrate"/>
    <property type="match status" value="1"/>
</dbReference>
<evidence type="ECO:0000313" key="7">
    <source>
        <dbReference type="EMBL" id="MBK5176902.1"/>
    </source>
</evidence>
<evidence type="ECO:0000256" key="1">
    <source>
        <dbReference type="ARBA" id="ARBA00009437"/>
    </source>
</evidence>
<protein>
    <submittedName>
        <fullName evidence="7">LysR family transcriptional regulator</fullName>
    </submittedName>
</protein>
<comment type="caution">
    <text evidence="7">The sequence shown here is derived from an EMBL/GenBank/DDBJ whole genome shotgun (WGS) entry which is preliminary data.</text>
</comment>
<name>A0A9D7AJ17_9GAMM</name>
<evidence type="ECO:0000313" key="9">
    <source>
        <dbReference type="Proteomes" id="UP001296969"/>
    </source>
</evidence>
<dbReference type="CDD" id="cd08474">
    <property type="entry name" value="PBP2_CrgA_like_5"/>
    <property type="match status" value="1"/>
</dbReference>
<dbReference type="AlphaFoldDB" id="A0A9D7AJ17"/>
<dbReference type="PANTHER" id="PTHR30537">
    <property type="entry name" value="HTH-TYPE TRANSCRIPTIONAL REGULATOR"/>
    <property type="match status" value="1"/>
</dbReference>
<sequence>MKFKLADFSPFIAVARRQSFRLAAEDLEVTASAVSHSVRQLEEQLKIRLFNRTTRSVSLTEAGRRLYDKVAPAFEEINLTLEELNDYRNSPMGTIRINAVRQGGRLYLAPLIAGFVQQYPDISVEISMDDRIVDIVREQFDAGIRLNNIIEQDMISIPLGPSVRYAVVASPAYFNKNPRPKIPQDLTGHACIQFRYPSGKLYSWQFEQGIHRQEIAVNGSVLVDDLDLALDMALNGAGVGYLLREMAEPWLNSGKLISVLDDWLPELSGFHLYYSNRNHMSAAFRAFIDYIKIHRV</sequence>
<dbReference type="InterPro" id="IPR058163">
    <property type="entry name" value="LysR-type_TF_proteobact-type"/>
</dbReference>
<keyword evidence="9" id="KW-1185">Reference proteome</keyword>
<dbReference type="EMBL" id="JADRCQ010000002">
    <property type="protein sequence ID" value="MBK5073367.1"/>
    <property type="molecule type" value="Genomic_DNA"/>
</dbReference>
<dbReference type="Gene3D" id="3.40.190.290">
    <property type="match status" value="1"/>
</dbReference>
<keyword evidence="3" id="KW-0238">DNA-binding</keyword>
<dbReference type="RefSeq" id="WP_228398243.1">
    <property type="nucleotide sequence ID" value="NZ_JADRCP010000002.1"/>
</dbReference>
<feature type="domain" description="HTH lysR-type" evidence="5">
    <location>
        <begin position="3"/>
        <end position="60"/>
    </location>
</feature>
<dbReference type="SUPFAM" id="SSF53850">
    <property type="entry name" value="Periplasmic binding protein-like II"/>
    <property type="match status" value="1"/>
</dbReference>
<dbReference type="InterPro" id="IPR005119">
    <property type="entry name" value="LysR_subst-bd"/>
</dbReference>
<dbReference type="Proteomes" id="UP001296969">
    <property type="component" value="Unassembled WGS sequence"/>
</dbReference>
<evidence type="ECO:0000256" key="4">
    <source>
        <dbReference type="ARBA" id="ARBA00023163"/>
    </source>
</evidence>
<dbReference type="PANTHER" id="PTHR30537:SF1">
    <property type="entry name" value="HTH-TYPE TRANSCRIPTIONAL REGULATOR PGRR"/>
    <property type="match status" value="1"/>
</dbReference>
<evidence type="ECO:0000256" key="2">
    <source>
        <dbReference type="ARBA" id="ARBA00023015"/>
    </source>
</evidence>
<comment type="similarity">
    <text evidence="1">Belongs to the LysR transcriptional regulatory family.</text>
</comment>
<gene>
    <name evidence="7" type="ORF">I2492_11275</name>
    <name evidence="6" type="ORF">I2493_10110</name>
</gene>
<evidence type="ECO:0000259" key="5">
    <source>
        <dbReference type="PROSITE" id="PS50931"/>
    </source>
</evidence>
<dbReference type="Proteomes" id="UP000807542">
    <property type="component" value="Unassembled WGS sequence"/>
</dbReference>
<dbReference type="PROSITE" id="PS50931">
    <property type="entry name" value="HTH_LYSR"/>
    <property type="match status" value="1"/>
</dbReference>
<dbReference type="InterPro" id="IPR000847">
    <property type="entry name" value="LysR_HTH_N"/>
</dbReference>
<dbReference type="GO" id="GO:0006351">
    <property type="term" value="P:DNA-templated transcription"/>
    <property type="evidence" value="ECO:0007669"/>
    <property type="project" value="TreeGrafter"/>
</dbReference>
<dbReference type="FunFam" id="1.10.10.10:FF:000001">
    <property type="entry name" value="LysR family transcriptional regulator"/>
    <property type="match status" value="1"/>
</dbReference>
<dbReference type="GO" id="GO:0043565">
    <property type="term" value="F:sequence-specific DNA binding"/>
    <property type="evidence" value="ECO:0007669"/>
    <property type="project" value="TreeGrafter"/>
</dbReference>
<reference evidence="7 9" key="1">
    <citation type="submission" date="2020-11" db="EMBL/GenBank/DDBJ databases">
        <title>Insectihabitans protaetiae gen. nov. sp. nov. and Insectihabitans allomyrinae sp. nov., isolated from larvae of Protaetia brevitarsis seulensis and Allomyrina dichotoma, respectively.</title>
        <authorList>
            <person name="Lee S.D."/>
            <person name="Byeon Y.-S."/>
            <person name="Kim S.-M."/>
            <person name="Yang H.L."/>
            <person name="Kim I.S."/>
        </authorList>
    </citation>
    <scope>NUCLEOTIDE SEQUENCE</scope>
    <source>
        <strain evidence="7">CWB-B4</strain>
        <strain evidence="6 9">CWB-B43</strain>
    </source>
</reference>
<evidence type="ECO:0000313" key="6">
    <source>
        <dbReference type="EMBL" id="MBK5073367.1"/>
    </source>
</evidence>
<evidence type="ECO:0000256" key="3">
    <source>
        <dbReference type="ARBA" id="ARBA00023125"/>
    </source>
</evidence>
<proteinExistence type="inferred from homology"/>
<dbReference type="InterPro" id="IPR036390">
    <property type="entry name" value="WH_DNA-bd_sf"/>
</dbReference>
<dbReference type="SUPFAM" id="SSF46785">
    <property type="entry name" value="Winged helix' DNA-binding domain"/>
    <property type="match status" value="1"/>
</dbReference>
<keyword evidence="4" id="KW-0804">Transcription</keyword>
<organism evidence="7 8">
    <name type="scientific">Limnobaculum xujianqingii</name>
    <dbReference type="NCBI Taxonomy" id="2738837"/>
    <lineage>
        <taxon>Bacteria</taxon>
        <taxon>Pseudomonadati</taxon>
        <taxon>Pseudomonadota</taxon>
        <taxon>Gammaproteobacteria</taxon>
        <taxon>Enterobacterales</taxon>
        <taxon>Budviciaceae</taxon>
        <taxon>Limnobaculum</taxon>
    </lineage>
</organism>